<keyword evidence="2" id="KW-0732">Signal</keyword>
<organism evidence="3 4">
    <name type="scientific">Fibrisoma limi BUZ 3</name>
    <dbReference type="NCBI Taxonomy" id="1185876"/>
    <lineage>
        <taxon>Bacteria</taxon>
        <taxon>Pseudomonadati</taxon>
        <taxon>Bacteroidota</taxon>
        <taxon>Cytophagia</taxon>
        <taxon>Cytophagales</taxon>
        <taxon>Spirosomataceae</taxon>
        <taxon>Fibrisoma</taxon>
    </lineage>
</organism>
<dbReference type="Proteomes" id="UP000009309">
    <property type="component" value="Unassembled WGS sequence"/>
</dbReference>
<evidence type="ECO:0000256" key="1">
    <source>
        <dbReference type="SAM" id="MobiDB-lite"/>
    </source>
</evidence>
<dbReference type="EMBL" id="CAIT01000005">
    <property type="protein sequence ID" value="CCH52672.1"/>
    <property type="molecule type" value="Genomic_DNA"/>
</dbReference>
<name>I2GFJ7_9BACT</name>
<feature type="region of interest" description="Disordered" evidence="1">
    <location>
        <begin position="149"/>
        <end position="173"/>
    </location>
</feature>
<evidence type="ECO:0000256" key="2">
    <source>
        <dbReference type="SAM" id="SignalP"/>
    </source>
</evidence>
<sequence>MKYNKKPVAGYIFALLFAGMAISCSKDNIDNFVPEATVRKISDQNIRSRAVAGVVGDTLTVIDYGDGSFVGFYEFSPGEVAIRQSAIAAPKPGQQNARVAASLQISAKLDRLSEQNQSLVEIYKAIAPAPQEATIKRLAEAQIRLTKAKSADQSTPIDLGELPPPDRPADASARSAAGGCSVDYYNDNYGAQWFIDNYINENRFRKAMTNEQYARIRTVNDSYTKVAAMAPDFATGIRFSGERFLPCPIFGIGGGCRWESRWSFDIAPRGVEVWNIYSSKVYSSTAAGYDPCRRVHLGVCNDTPDIQAWNF</sequence>
<dbReference type="RefSeq" id="WP_009281256.1">
    <property type="nucleotide sequence ID" value="NZ_CAIT01000005.1"/>
</dbReference>
<feature type="chain" id="PRO_5003658855" evidence="2">
    <location>
        <begin position="24"/>
        <end position="311"/>
    </location>
</feature>
<proteinExistence type="predicted"/>
<accession>I2GFJ7</accession>
<feature type="signal peptide" evidence="2">
    <location>
        <begin position="1"/>
        <end position="23"/>
    </location>
</feature>
<keyword evidence="4" id="KW-1185">Reference proteome</keyword>
<dbReference type="OrthoDB" id="333076at2"/>
<dbReference type="AlphaFoldDB" id="I2GFJ7"/>
<reference evidence="3 4" key="1">
    <citation type="journal article" date="2012" name="J. Bacteriol.">
        <title>Genome Sequence of the Filamentous Bacterium Fibrisoma limi BUZ 3T.</title>
        <authorList>
            <person name="Filippini M."/>
            <person name="Qi W."/>
            <person name="Jaenicke S."/>
            <person name="Goesmann A."/>
            <person name="Smits T.H."/>
            <person name="Bagheri H.C."/>
        </authorList>
    </citation>
    <scope>NUCLEOTIDE SEQUENCE [LARGE SCALE GENOMIC DNA]</scope>
    <source>
        <strain evidence="4">BUZ 3T</strain>
    </source>
</reference>
<evidence type="ECO:0000313" key="3">
    <source>
        <dbReference type="EMBL" id="CCH52672.1"/>
    </source>
</evidence>
<dbReference type="STRING" id="1185876.BN8_01688"/>
<protein>
    <submittedName>
        <fullName evidence="3">Uncharacterized protein</fullName>
    </submittedName>
</protein>
<dbReference type="PROSITE" id="PS51257">
    <property type="entry name" value="PROKAR_LIPOPROTEIN"/>
    <property type="match status" value="1"/>
</dbReference>
<comment type="caution">
    <text evidence="3">The sequence shown here is derived from an EMBL/GenBank/DDBJ whole genome shotgun (WGS) entry which is preliminary data.</text>
</comment>
<evidence type="ECO:0000313" key="4">
    <source>
        <dbReference type="Proteomes" id="UP000009309"/>
    </source>
</evidence>
<gene>
    <name evidence="3" type="ORF">BN8_01688</name>
</gene>